<dbReference type="InterPro" id="IPR051156">
    <property type="entry name" value="Mito/Outer_Membr_Metalloprot"/>
</dbReference>
<feature type="region of interest" description="Disordered" evidence="7">
    <location>
        <begin position="221"/>
        <end position="240"/>
    </location>
</feature>
<keyword evidence="8" id="KW-0472">Membrane</keyword>
<keyword evidence="8" id="KW-1133">Transmembrane helix</keyword>
<dbReference type="InterPro" id="IPR001915">
    <property type="entry name" value="Peptidase_M48"/>
</dbReference>
<evidence type="ECO:0000256" key="7">
    <source>
        <dbReference type="SAM" id="MobiDB-lite"/>
    </source>
</evidence>
<accession>A0A7U4LFD5</accession>
<feature type="transmembrane region" description="Helical" evidence="8">
    <location>
        <begin position="153"/>
        <end position="178"/>
    </location>
</feature>
<keyword evidence="5 6" id="KW-0482">Metalloprotease</keyword>
<evidence type="ECO:0000256" key="4">
    <source>
        <dbReference type="ARBA" id="ARBA00022833"/>
    </source>
</evidence>
<keyword evidence="3 6" id="KW-0378">Hydrolase</keyword>
<dbReference type="EMBL" id="CP010836">
    <property type="protein sequence ID" value="AJP72320.1"/>
    <property type="molecule type" value="Genomic_DNA"/>
</dbReference>
<dbReference type="PANTHER" id="PTHR22726:SF1">
    <property type="entry name" value="METALLOENDOPEPTIDASE OMA1, MITOCHONDRIAL"/>
    <property type="match status" value="1"/>
</dbReference>
<evidence type="ECO:0000313" key="12">
    <source>
        <dbReference type="Proteomes" id="UP000032300"/>
    </source>
</evidence>
<dbReference type="Proteomes" id="UP000032300">
    <property type="component" value="Chromosome"/>
</dbReference>
<dbReference type="KEGG" id="sphi:TS85_11785"/>
<evidence type="ECO:0000256" key="1">
    <source>
        <dbReference type="ARBA" id="ARBA00022670"/>
    </source>
</evidence>
<dbReference type="AlphaFoldDB" id="A0A7U4LFD5"/>
<feature type="signal peptide" evidence="9">
    <location>
        <begin position="1"/>
        <end position="26"/>
    </location>
</feature>
<evidence type="ECO:0000256" key="8">
    <source>
        <dbReference type="SAM" id="Phobius"/>
    </source>
</evidence>
<dbReference type="PANTHER" id="PTHR22726">
    <property type="entry name" value="METALLOENDOPEPTIDASE OMA1"/>
    <property type="match status" value="1"/>
</dbReference>
<name>A0A7U4LFD5_9SPHN</name>
<organism evidence="11 12">
    <name type="scientific">Sphingomonas hengshuiensis</name>
    <dbReference type="NCBI Taxonomy" id="1609977"/>
    <lineage>
        <taxon>Bacteria</taxon>
        <taxon>Pseudomonadati</taxon>
        <taxon>Pseudomonadota</taxon>
        <taxon>Alphaproteobacteria</taxon>
        <taxon>Sphingomonadales</taxon>
        <taxon>Sphingomonadaceae</taxon>
        <taxon>Sphingomonas</taxon>
    </lineage>
</organism>
<evidence type="ECO:0000313" key="11">
    <source>
        <dbReference type="EMBL" id="AJP72320.1"/>
    </source>
</evidence>
<dbReference type="Gene3D" id="3.30.2010.10">
    <property type="entry name" value="Metalloproteases ('zincins'), catalytic domain"/>
    <property type="match status" value="1"/>
</dbReference>
<dbReference type="Pfam" id="PF01435">
    <property type="entry name" value="Peptidase_M48"/>
    <property type="match status" value="1"/>
</dbReference>
<comment type="cofactor">
    <cofactor evidence="6">
        <name>Zn(2+)</name>
        <dbReference type="ChEBI" id="CHEBI:29105"/>
    </cofactor>
    <text evidence="6">Binds 1 zinc ion per subunit.</text>
</comment>
<evidence type="ECO:0000259" key="10">
    <source>
        <dbReference type="Pfam" id="PF01435"/>
    </source>
</evidence>
<dbReference type="GO" id="GO:0051603">
    <property type="term" value="P:proteolysis involved in protein catabolic process"/>
    <property type="evidence" value="ECO:0007669"/>
    <property type="project" value="TreeGrafter"/>
</dbReference>
<dbReference type="GO" id="GO:0046872">
    <property type="term" value="F:metal ion binding"/>
    <property type="evidence" value="ECO:0007669"/>
    <property type="project" value="UniProtKB-KW"/>
</dbReference>
<keyword evidence="9" id="KW-0732">Signal</keyword>
<evidence type="ECO:0000256" key="5">
    <source>
        <dbReference type="ARBA" id="ARBA00023049"/>
    </source>
</evidence>
<keyword evidence="1 6" id="KW-0645">Protease</keyword>
<evidence type="ECO:0000256" key="3">
    <source>
        <dbReference type="ARBA" id="ARBA00022801"/>
    </source>
</evidence>
<keyword evidence="4 6" id="KW-0862">Zinc</keyword>
<dbReference type="GO" id="GO:0016020">
    <property type="term" value="C:membrane"/>
    <property type="evidence" value="ECO:0007669"/>
    <property type="project" value="TreeGrafter"/>
</dbReference>
<evidence type="ECO:0000256" key="9">
    <source>
        <dbReference type="SAM" id="SignalP"/>
    </source>
</evidence>
<feature type="chain" id="PRO_5031394877" description="Peptidase M48 domain-containing protein" evidence="9">
    <location>
        <begin position="27"/>
        <end position="391"/>
    </location>
</feature>
<keyword evidence="2" id="KW-0479">Metal-binding</keyword>
<dbReference type="GO" id="GO:0004222">
    <property type="term" value="F:metalloendopeptidase activity"/>
    <property type="evidence" value="ECO:0007669"/>
    <property type="project" value="InterPro"/>
</dbReference>
<evidence type="ECO:0000256" key="2">
    <source>
        <dbReference type="ARBA" id="ARBA00022723"/>
    </source>
</evidence>
<proteinExistence type="inferred from homology"/>
<dbReference type="CDD" id="cd07324">
    <property type="entry name" value="M48C_Oma1-like"/>
    <property type="match status" value="1"/>
</dbReference>
<keyword evidence="12" id="KW-1185">Reference proteome</keyword>
<gene>
    <name evidence="11" type="ORF">TS85_11785</name>
</gene>
<protein>
    <recommendedName>
        <fullName evidence="10">Peptidase M48 domain-containing protein</fullName>
    </recommendedName>
</protein>
<comment type="similarity">
    <text evidence="6">Belongs to the peptidase M48 family.</text>
</comment>
<dbReference type="RefSeq" id="WP_044332348.1">
    <property type="nucleotide sequence ID" value="NZ_CP010836.1"/>
</dbReference>
<keyword evidence="8" id="KW-0812">Transmembrane</keyword>
<sequence>MSRVRRAIAAAALAACGAGQTGLASAQDAVVPARQTPQSADERGLWMQMDEAERTLKTSPFVVRDPAINAYVMGVLCREVGEERCGLARLYIVRTPYFNASMAPNGMMQVWTGALLRLQDEAQLAAVLGHEFAHFERRHSLQNFRSLRKKTDAMVWLSMLGPIGQVASLGMLGSIFAFSRDMEREADVASLEFMQRGGYAPIAAASVWRQVVAEGDATAAARHQKKRRNPGGGFLDTHPSSEDRLTYLADLARKMPAIPAGGGELGAERYRDALDAWWPALIDDQIKLNDFGGTEFLLAELADGNWTGPLLYARGELYRVRGTAKDLEQATAFYRAARESGYAAPELHRGLGLALLRSGAGPEGQGELRAYLKARPDAVDKAMIAMMAGGQ</sequence>
<reference evidence="11 12" key="2">
    <citation type="submission" date="2015-02" db="EMBL/GenBank/DDBJ databases">
        <title>The complete genome of Sphingomonas hengshuiensis sp. WHSC-8 isolated from soil of Hengshui Lake.</title>
        <authorList>
            <person name="Wei S."/>
            <person name="Guo J."/>
            <person name="Su C."/>
            <person name="Wu R."/>
            <person name="Zhang Z."/>
            <person name="Liang K."/>
            <person name="Li H."/>
            <person name="Wang T."/>
            <person name="Liu H."/>
            <person name="Zhang C."/>
            <person name="Li Z."/>
            <person name="Wang Q."/>
            <person name="Meng J."/>
        </authorList>
    </citation>
    <scope>NUCLEOTIDE SEQUENCE [LARGE SCALE GENOMIC DNA]</scope>
    <source>
        <strain evidence="11 12">WHSC-8</strain>
    </source>
</reference>
<evidence type="ECO:0000256" key="6">
    <source>
        <dbReference type="RuleBase" id="RU003983"/>
    </source>
</evidence>
<feature type="domain" description="Peptidase M48" evidence="10">
    <location>
        <begin position="92"/>
        <end position="249"/>
    </location>
</feature>
<reference evidence="11 12" key="1">
    <citation type="journal article" date="2015" name="Int. J. Syst. Evol. Microbiol.">
        <title>Sphingomonas hengshuiensis sp. nov., isolated from lake wetland.</title>
        <authorList>
            <person name="Wei S."/>
            <person name="Wang T."/>
            <person name="Liu H."/>
            <person name="Zhang C."/>
            <person name="Guo J."/>
            <person name="Wang Q."/>
            <person name="Liang K."/>
            <person name="Zhang Z."/>
        </authorList>
    </citation>
    <scope>NUCLEOTIDE SEQUENCE [LARGE SCALE GENOMIC DNA]</scope>
    <source>
        <strain evidence="11 12">WHSC-8</strain>
    </source>
</reference>